<keyword evidence="4" id="KW-1185">Reference proteome</keyword>
<reference evidence="3" key="1">
    <citation type="submission" date="2019-02" db="EMBL/GenBank/DDBJ databases">
        <authorList>
            <person name="Li S.-H."/>
        </authorList>
    </citation>
    <scope>NUCLEOTIDE SEQUENCE</scope>
    <source>
        <strain evidence="3">IMCC8485</strain>
    </source>
</reference>
<name>A0ABT3SS01_9GAMM</name>
<evidence type="ECO:0000313" key="4">
    <source>
        <dbReference type="Proteomes" id="UP001143307"/>
    </source>
</evidence>
<dbReference type="InterPro" id="IPR029063">
    <property type="entry name" value="SAM-dependent_MTases_sf"/>
</dbReference>
<sequence>MSSSHKKLNSRLKEIIPSAELEVMTLPNVPELKLLLLAKNYPQGALSEQEMQRVMNNPLYWVFCWASGEVLARYLLDHPEQVSGKRILDFGCGSGVVAIAAAIAGAGEVIACDIDPLALEATAVNAKLNGIDLQLCDDYFDIEGEVDLIIVADVLYDSENFVWLERFSRRAPRVLVADSRVKNFDYPPFSQIDQMDSCTLPDLDESAEFRDVRIYLADRSQSTEETLVLV</sequence>
<evidence type="ECO:0000256" key="2">
    <source>
        <dbReference type="ARBA" id="ARBA00022679"/>
    </source>
</evidence>
<dbReference type="SUPFAM" id="SSF53335">
    <property type="entry name" value="S-adenosyl-L-methionine-dependent methyltransferases"/>
    <property type="match status" value="1"/>
</dbReference>
<dbReference type="GO" id="GO:0008168">
    <property type="term" value="F:methyltransferase activity"/>
    <property type="evidence" value="ECO:0007669"/>
    <property type="project" value="UniProtKB-KW"/>
</dbReference>
<evidence type="ECO:0000256" key="1">
    <source>
        <dbReference type="ARBA" id="ARBA00022603"/>
    </source>
</evidence>
<comment type="caution">
    <text evidence="3">The sequence shown here is derived from an EMBL/GenBank/DDBJ whole genome shotgun (WGS) entry which is preliminary data.</text>
</comment>
<dbReference type="RefSeq" id="WP_279251730.1">
    <property type="nucleotide sequence ID" value="NZ_SHNP01000001.1"/>
</dbReference>
<protein>
    <submittedName>
        <fullName evidence="3">Methyltransferase</fullName>
    </submittedName>
</protein>
<dbReference type="Proteomes" id="UP001143307">
    <property type="component" value="Unassembled WGS sequence"/>
</dbReference>
<dbReference type="PANTHER" id="PTHR43648:SF1">
    <property type="entry name" value="ELECTRON TRANSFER FLAVOPROTEIN BETA SUBUNIT LYSINE METHYLTRANSFERASE"/>
    <property type="match status" value="1"/>
</dbReference>
<evidence type="ECO:0000313" key="3">
    <source>
        <dbReference type="EMBL" id="MCX2972763.1"/>
    </source>
</evidence>
<dbReference type="InterPro" id="IPR050078">
    <property type="entry name" value="Ribosomal_L11_MeTrfase_PrmA"/>
</dbReference>
<dbReference type="Gene3D" id="3.40.50.150">
    <property type="entry name" value="Vaccinia Virus protein VP39"/>
    <property type="match status" value="1"/>
</dbReference>
<proteinExistence type="predicted"/>
<accession>A0ABT3SS01</accession>
<organism evidence="3 4">
    <name type="scientific">Candidatus Seongchinamella marina</name>
    <dbReference type="NCBI Taxonomy" id="2518990"/>
    <lineage>
        <taxon>Bacteria</taxon>
        <taxon>Pseudomonadati</taxon>
        <taxon>Pseudomonadota</taxon>
        <taxon>Gammaproteobacteria</taxon>
        <taxon>Cellvibrionales</taxon>
        <taxon>Halieaceae</taxon>
        <taxon>Seongchinamella</taxon>
    </lineage>
</organism>
<dbReference type="GO" id="GO:0032259">
    <property type="term" value="P:methylation"/>
    <property type="evidence" value="ECO:0007669"/>
    <property type="project" value="UniProtKB-KW"/>
</dbReference>
<gene>
    <name evidence="3" type="ORF">EYC87_04075</name>
</gene>
<dbReference type="PANTHER" id="PTHR43648">
    <property type="entry name" value="ELECTRON TRANSFER FLAVOPROTEIN BETA SUBUNIT LYSINE METHYLTRANSFERASE"/>
    <property type="match status" value="1"/>
</dbReference>
<dbReference type="CDD" id="cd02440">
    <property type="entry name" value="AdoMet_MTases"/>
    <property type="match status" value="1"/>
</dbReference>
<dbReference type="EMBL" id="SHNP01000001">
    <property type="protein sequence ID" value="MCX2972763.1"/>
    <property type="molecule type" value="Genomic_DNA"/>
</dbReference>
<keyword evidence="1 3" id="KW-0489">Methyltransferase</keyword>
<dbReference type="Pfam" id="PF06325">
    <property type="entry name" value="PrmA"/>
    <property type="match status" value="1"/>
</dbReference>
<keyword evidence="2" id="KW-0808">Transferase</keyword>